<dbReference type="SMART" id="SM00895">
    <property type="entry name" value="FCD"/>
    <property type="match status" value="1"/>
</dbReference>
<gene>
    <name evidence="5" type="ORF">IQ24_02921</name>
</gene>
<dbReference type="PANTHER" id="PTHR43537:SF50">
    <property type="entry name" value="TRANSCRIPTIONAL REGULATORY PROTEIN"/>
    <property type="match status" value="1"/>
</dbReference>
<dbReference type="InterPro" id="IPR036390">
    <property type="entry name" value="WH_DNA-bd_sf"/>
</dbReference>
<sequence>MYSNFAQAILAEPPGQILEGDEPLPVQIAGYIRHQIIHDILKPGEPIRERVIAEQLNVSRTPMRDALKILSVERLVELIPNRGAVVVKNSIDDIADMLTVYTELEAIGGVAACRMANESDFLNVERQLALMEAASAEGDRIKYFRANQAFHLAIIAASRNKTLIEIHANLSLRLYRVRYLAILEQEVGQSRSAEHHELVDTLRARDTARMAELQKAHFTVAWRLIDDWSRLKRQP</sequence>
<dbReference type="PROSITE" id="PS50949">
    <property type="entry name" value="HTH_GNTR"/>
    <property type="match status" value="1"/>
</dbReference>
<feature type="domain" description="HTH gntR-type" evidence="4">
    <location>
        <begin position="22"/>
        <end position="89"/>
    </location>
</feature>
<evidence type="ECO:0000313" key="5">
    <source>
        <dbReference type="EMBL" id="TWI31470.1"/>
    </source>
</evidence>
<keyword evidence="1" id="KW-0805">Transcription regulation</keyword>
<dbReference type="Pfam" id="PF07729">
    <property type="entry name" value="FCD"/>
    <property type="match status" value="1"/>
</dbReference>
<dbReference type="InterPro" id="IPR008920">
    <property type="entry name" value="TF_FadR/GntR_C"/>
</dbReference>
<dbReference type="CDD" id="cd07377">
    <property type="entry name" value="WHTH_GntR"/>
    <property type="match status" value="1"/>
</dbReference>
<evidence type="ECO:0000256" key="2">
    <source>
        <dbReference type="ARBA" id="ARBA00023125"/>
    </source>
</evidence>
<accession>A0A562NHD0</accession>
<dbReference type="Pfam" id="PF00392">
    <property type="entry name" value="GntR"/>
    <property type="match status" value="1"/>
</dbReference>
<dbReference type="Proteomes" id="UP000316225">
    <property type="component" value="Unassembled WGS sequence"/>
</dbReference>
<dbReference type="SUPFAM" id="SSF46785">
    <property type="entry name" value="Winged helix' DNA-binding domain"/>
    <property type="match status" value="1"/>
</dbReference>
<dbReference type="InterPro" id="IPR000524">
    <property type="entry name" value="Tscrpt_reg_HTH_GntR"/>
</dbReference>
<evidence type="ECO:0000256" key="3">
    <source>
        <dbReference type="ARBA" id="ARBA00023163"/>
    </source>
</evidence>
<dbReference type="PANTHER" id="PTHR43537">
    <property type="entry name" value="TRANSCRIPTIONAL REGULATOR, GNTR FAMILY"/>
    <property type="match status" value="1"/>
</dbReference>
<organism evidence="5 6">
    <name type="scientific">Paracoccus sulfuroxidans</name>
    <dbReference type="NCBI Taxonomy" id="384678"/>
    <lineage>
        <taxon>Bacteria</taxon>
        <taxon>Pseudomonadati</taxon>
        <taxon>Pseudomonadota</taxon>
        <taxon>Alphaproteobacteria</taxon>
        <taxon>Rhodobacterales</taxon>
        <taxon>Paracoccaceae</taxon>
        <taxon>Paracoccus</taxon>
    </lineage>
</organism>
<protein>
    <submittedName>
        <fullName evidence="5">DNA-binding GntR family transcriptional regulator</fullName>
    </submittedName>
</protein>
<evidence type="ECO:0000259" key="4">
    <source>
        <dbReference type="PROSITE" id="PS50949"/>
    </source>
</evidence>
<dbReference type="AlphaFoldDB" id="A0A562NHD0"/>
<keyword evidence="6" id="KW-1185">Reference proteome</keyword>
<dbReference type="SUPFAM" id="SSF48008">
    <property type="entry name" value="GntR ligand-binding domain-like"/>
    <property type="match status" value="1"/>
</dbReference>
<dbReference type="OrthoDB" id="7834120at2"/>
<dbReference type="Gene3D" id="1.10.10.10">
    <property type="entry name" value="Winged helix-like DNA-binding domain superfamily/Winged helix DNA-binding domain"/>
    <property type="match status" value="1"/>
</dbReference>
<dbReference type="EMBL" id="VLKU01000009">
    <property type="protein sequence ID" value="TWI31470.1"/>
    <property type="molecule type" value="Genomic_DNA"/>
</dbReference>
<dbReference type="InterPro" id="IPR011711">
    <property type="entry name" value="GntR_C"/>
</dbReference>
<comment type="caution">
    <text evidence="5">The sequence shown here is derived from an EMBL/GenBank/DDBJ whole genome shotgun (WGS) entry which is preliminary data.</text>
</comment>
<evidence type="ECO:0000313" key="6">
    <source>
        <dbReference type="Proteomes" id="UP000316225"/>
    </source>
</evidence>
<proteinExistence type="predicted"/>
<name>A0A562NHD0_9RHOB</name>
<keyword evidence="2 5" id="KW-0238">DNA-binding</keyword>
<dbReference type="InterPro" id="IPR036388">
    <property type="entry name" value="WH-like_DNA-bd_sf"/>
</dbReference>
<dbReference type="GO" id="GO:0003677">
    <property type="term" value="F:DNA binding"/>
    <property type="evidence" value="ECO:0007669"/>
    <property type="project" value="UniProtKB-KW"/>
</dbReference>
<dbReference type="Gene3D" id="1.20.120.530">
    <property type="entry name" value="GntR ligand-binding domain-like"/>
    <property type="match status" value="1"/>
</dbReference>
<dbReference type="RefSeq" id="WP_158637533.1">
    <property type="nucleotide sequence ID" value="NZ_VLKU01000009.1"/>
</dbReference>
<dbReference type="GO" id="GO:0003700">
    <property type="term" value="F:DNA-binding transcription factor activity"/>
    <property type="evidence" value="ECO:0007669"/>
    <property type="project" value="InterPro"/>
</dbReference>
<evidence type="ECO:0000256" key="1">
    <source>
        <dbReference type="ARBA" id="ARBA00023015"/>
    </source>
</evidence>
<dbReference type="SMART" id="SM00345">
    <property type="entry name" value="HTH_GNTR"/>
    <property type="match status" value="1"/>
</dbReference>
<keyword evidence="3" id="KW-0804">Transcription</keyword>
<reference evidence="5 6" key="1">
    <citation type="journal article" date="2015" name="Stand. Genomic Sci.">
        <title>Genomic Encyclopedia of Bacterial and Archaeal Type Strains, Phase III: the genomes of soil and plant-associated and newly described type strains.</title>
        <authorList>
            <person name="Whitman W.B."/>
            <person name="Woyke T."/>
            <person name="Klenk H.P."/>
            <person name="Zhou Y."/>
            <person name="Lilburn T.G."/>
            <person name="Beck B.J."/>
            <person name="De Vos P."/>
            <person name="Vandamme P."/>
            <person name="Eisen J.A."/>
            <person name="Garrity G."/>
            <person name="Hugenholtz P."/>
            <person name="Kyrpides N.C."/>
        </authorList>
    </citation>
    <scope>NUCLEOTIDE SEQUENCE [LARGE SCALE GENOMIC DNA]</scope>
    <source>
        <strain evidence="5 6">CGMCC 1.5364</strain>
    </source>
</reference>